<dbReference type="AlphaFoldDB" id="A0A0C9V9Q3"/>
<organism evidence="1 2">
    <name type="scientific">Sphaerobolus stellatus (strain SS14)</name>
    <dbReference type="NCBI Taxonomy" id="990650"/>
    <lineage>
        <taxon>Eukaryota</taxon>
        <taxon>Fungi</taxon>
        <taxon>Dikarya</taxon>
        <taxon>Basidiomycota</taxon>
        <taxon>Agaricomycotina</taxon>
        <taxon>Agaricomycetes</taxon>
        <taxon>Phallomycetidae</taxon>
        <taxon>Geastrales</taxon>
        <taxon>Sphaerobolaceae</taxon>
        <taxon>Sphaerobolus</taxon>
    </lineage>
</organism>
<gene>
    <name evidence="1" type="ORF">M422DRAFT_252953</name>
</gene>
<protein>
    <submittedName>
        <fullName evidence="1">Uncharacterized protein</fullName>
    </submittedName>
</protein>
<proteinExistence type="predicted"/>
<dbReference type="EMBL" id="KN837121">
    <property type="protein sequence ID" value="KIJ43709.1"/>
    <property type="molecule type" value="Genomic_DNA"/>
</dbReference>
<dbReference type="InterPro" id="IPR041078">
    <property type="entry name" value="Plavaka"/>
</dbReference>
<keyword evidence="2" id="KW-1185">Reference proteome</keyword>
<dbReference type="Proteomes" id="UP000054279">
    <property type="component" value="Unassembled WGS sequence"/>
</dbReference>
<reference evidence="1 2" key="1">
    <citation type="submission" date="2014-06" db="EMBL/GenBank/DDBJ databases">
        <title>Evolutionary Origins and Diversification of the Mycorrhizal Mutualists.</title>
        <authorList>
            <consortium name="DOE Joint Genome Institute"/>
            <consortium name="Mycorrhizal Genomics Consortium"/>
            <person name="Kohler A."/>
            <person name="Kuo A."/>
            <person name="Nagy L.G."/>
            <person name="Floudas D."/>
            <person name="Copeland A."/>
            <person name="Barry K.W."/>
            <person name="Cichocki N."/>
            <person name="Veneault-Fourrey C."/>
            <person name="LaButti K."/>
            <person name="Lindquist E.A."/>
            <person name="Lipzen A."/>
            <person name="Lundell T."/>
            <person name="Morin E."/>
            <person name="Murat C."/>
            <person name="Riley R."/>
            <person name="Ohm R."/>
            <person name="Sun H."/>
            <person name="Tunlid A."/>
            <person name="Henrissat B."/>
            <person name="Grigoriev I.V."/>
            <person name="Hibbett D.S."/>
            <person name="Martin F."/>
        </authorList>
    </citation>
    <scope>NUCLEOTIDE SEQUENCE [LARGE SCALE GENOMIC DNA]</scope>
    <source>
        <strain evidence="1 2">SS14</strain>
    </source>
</reference>
<sequence length="347" mass="40346">MPVHTQLHQCPHRTVMFTKEGSLSSHLRQKLSCKHTFNAQQAQLRTRKQPNPQPLDISAIQETFEDDPPEDWNMEPDFTEQQELKNTAFEFHITQENDASSPPLSPLHPHINEIPDNDHLYQQKFPRPTGMSYGIGQTRYDELQQMQREGKLGKVRPFADVEEWELAQWLLRSGVSQSEMDNFLKLDIARNRLGTSFKDKRTLMEKIDALLQGDALDYNGDRLSEELDLWYRDPTECVAELIGNPMFREDLKYAPEKLFADEEMSEEVINEMWTAEWWWEQQGKLRDGATIVPVILASDKTQLSQFSRDKQAWPVYISIGNIAKSTRRQSSKHAMILLGYIPVMKLE</sequence>
<dbReference type="HOGENOM" id="CLU_006344_3_1_1"/>
<evidence type="ECO:0000313" key="1">
    <source>
        <dbReference type="EMBL" id="KIJ43709.1"/>
    </source>
</evidence>
<accession>A0A0C9V9Q3</accession>
<evidence type="ECO:0000313" key="2">
    <source>
        <dbReference type="Proteomes" id="UP000054279"/>
    </source>
</evidence>
<dbReference type="Pfam" id="PF18759">
    <property type="entry name" value="Plavaka"/>
    <property type="match status" value="1"/>
</dbReference>
<name>A0A0C9V9Q3_SPHS4</name>
<dbReference type="OrthoDB" id="2418900at2759"/>